<proteinExistence type="predicted"/>
<dbReference type="InterPro" id="IPR011990">
    <property type="entry name" value="TPR-like_helical_dom_sf"/>
</dbReference>
<dbReference type="Proteomes" id="UP001157961">
    <property type="component" value="Unassembled WGS sequence"/>
</dbReference>
<dbReference type="SUPFAM" id="SSF48452">
    <property type="entry name" value="TPR-like"/>
    <property type="match status" value="1"/>
</dbReference>
<dbReference type="PROSITE" id="PS51257">
    <property type="entry name" value="PROKAR_LIPOPROTEIN"/>
    <property type="match status" value="1"/>
</dbReference>
<dbReference type="EMBL" id="FXTY01000001">
    <property type="protein sequence ID" value="SMP05839.1"/>
    <property type="molecule type" value="Genomic_DNA"/>
</dbReference>
<comment type="caution">
    <text evidence="1">The sequence shown here is derived from an EMBL/GenBank/DDBJ whole genome shotgun (WGS) entry which is preliminary data.</text>
</comment>
<protein>
    <recommendedName>
        <fullName evidence="3">Tetratricopeptide repeat protein</fullName>
    </recommendedName>
</protein>
<evidence type="ECO:0000313" key="1">
    <source>
        <dbReference type="EMBL" id="SMP05839.1"/>
    </source>
</evidence>
<name>A0ABY1NBX1_9RHOB</name>
<evidence type="ECO:0008006" key="3">
    <source>
        <dbReference type="Google" id="ProtNLM"/>
    </source>
</evidence>
<accession>A0ABY1NBX1</accession>
<dbReference type="RefSeq" id="WP_283424447.1">
    <property type="nucleotide sequence ID" value="NZ_FXTY01000001.1"/>
</dbReference>
<keyword evidence="2" id="KW-1185">Reference proteome</keyword>
<sequence>MSSILRTGLAGLVFIGVGSCGDEMVSRNSFESQYAVARNALEGGQYDRARRSYQKMLQQAGPLAPRLQLEYAHTELRAGNFEQAAKIASALAGSQTGLARSAALSVQGTAQHELGMKQLSEGNTAAGRQNLSAANAALEEVLKSNPDLDPLGAMAGRQAKISSRLKRL</sequence>
<dbReference type="Gene3D" id="1.25.40.10">
    <property type="entry name" value="Tetratricopeptide repeat domain"/>
    <property type="match status" value="1"/>
</dbReference>
<dbReference type="Pfam" id="PF14559">
    <property type="entry name" value="TPR_19"/>
    <property type="match status" value="1"/>
</dbReference>
<reference evidence="1 2" key="1">
    <citation type="submission" date="2017-05" db="EMBL/GenBank/DDBJ databases">
        <authorList>
            <person name="Varghese N."/>
            <person name="Submissions S."/>
        </authorList>
    </citation>
    <scope>NUCLEOTIDE SEQUENCE [LARGE SCALE GENOMIC DNA]</scope>
    <source>
        <strain evidence="1 2">DSM 29734</strain>
    </source>
</reference>
<evidence type="ECO:0000313" key="2">
    <source>
        <dbReference type="Proteomes" id="UP001157961"/>
    </source>
</evidence>
<organism evidence="1 2">
    <name type="scientific">Shimia sagamensis</name>
    <dbReference type="NCBI Taxonomy" id="1566352"/>
    <lineage>
        <taxon>Bacteria</taxon>
        <taxon>Pseudomonadati</taxon>
        <taxon>Pseudomonadota</taxon>
        <taxon>Alphaproteobacteria</taxon>
        <taxon>Rhodobacterales</taxon>
        <taxon>Roseobacteraceae</taxon>
    </lineage>
</organism>
<gene>
    <name evidence="1" type="ORF">SAMN06265373_101599</name>
</gene>